<dbReference type="Proteomes" id="UP000006352">
    <property type="component" value="Unassembled WGS sequence"/>
</dbReference>
<dbReference type="InParanoid" id="J4GQ94"/>
<dbReference type="GeneID" id="24097816"/>
<dbReference type="HOGENOM" id="CLU_019834_0_0_1"/>
<evidence type="ECO:0000259" key="1">
    <source>
        <dbReference type="Pfam" id="PF01702"/>
    </source>
</evidence>
<dbReference type="InterPro" id="IPR036511">
    <property type="entry name" value="TGT-like_sf"/>
</dbReference>
<dbReference type="GO" id="GO:0006400">
    <property type="term" value="P:tRNA modification"/>
    <property type="evidence" value="ECO:0007669"/>
    <property type="project" value="InterPro"/>
</dbReference>
<dbReference type="STRING" id="599839.J4GQ94"/>
<dbReference type="Gene3D" id="3.20.20.105">
    <property type="entry name" value="Queuine tRNA-ribosyltransferase-like"/>
    <property type="match status" value="1"/>
</dbReference>
<dbReference type="InterPro" id="IPR002616">
    <property type="entry name" value="tRNA_ribo_trans-like"/>
</dbReference>
<dbReference type="Pfam" id="PF01702">
    <property type="entry name" value="TGT"/>
    <property type="match status" value="1"/>
</dbReference>
<reference evidence="2 3" key="1">
    <citation type="journal article" date="2012" name="Appl. Environ. Microbiol.">
        <title>Short-read sequencing for genomic analysis of the brown rot fungus Fibroporia radiculosa.</title>
        <authorList>
            <person name="Tang J.D."/>
            <person name="Perkins A.D."/>
            <person name="Sonstegard T.S."/>
            <person name="Schroeder S.G."/>
            <person name="Burgess S.C."/>
            <person name="Diehl S.V."/>
        </authorList>
    </citation>
    <scope>NUCLEOTIDE SEQUENCE [LARGE SCALE GENOMIC DNA]</scope>
    <source>
        <strain evidence="2 3">TFFH 294</strain>
    </source>
</reference>
<dbReference type="OrthoDB" id="27601at2759"/>
<organism evidence="2 3">
    <name type="scientific">Fibroporia radiculosa</name>
    <dbReference type="NCBI Taxonomy" id="599839"/>
    <lineage>
        <taxon>Eukaryota</taxon>
        <taxon>Fungi</taxon>
        <taxon>Dikarya</taxon>
        <taxon>Basidiomycota</taxon>
        <taxon>Agaricomycotina</taxon>
        <taxon>Agaricomycetes</taxon>
        <taxon>Polyporales</taxon>
        <taxon>Fibroporiaceae</taxon>
        <taxon>Fibroporia</taxon>
    </lineage>
</organism>
<sequence length="358" mass="39819">MAGGTSVQARRAFSQTLMEDLESSDSEQLKPLRKLNDGVAGYVFDLVPLRATRVVPMKDTSEVLSDQAHGALNSIMPSPDDHSHADDTARLTTLLQASLDCLSPNTLRIVNSARSPHEILRLIRDVGIDVFDAHWAQRAADIGIVLDFRFPVPENPSVASTNCPGPRTRHNGKLDLGHNLYDAQYAHDHSRLASSFLDAFSHQGGFVNNEISGVRVCPCAACSPARPADHLRHSSVDRLSFPIEPENSKTNLVQPPLKRSYLHHLLHTHEMSAHSLLVMHNLSVLDAFFDGVRKVIADVHRDYEQEVERFLNMYDEDMTVCDEAKLLWAQVERARGKGRLTREKIKQAESSLGTSVEL</sequence>
<keyword evidence="3" id="KW-1185">Reference proteome</keyword>
<name>J4GQ94_9APHY</name>
<dbReference type="RefSeq" id="XP_012182188.1">
    <property type="nucleotide sequence ID" value="XM_012326798.1"/>
</dbReference>
<dbReference type="SUPFAM" id="SSF51713">
    <property type="entry name" value="tRNA-guanine transglycosylase"/>
    <property type="match status" value="1"/>
</dbReference>
<accession>J4GQ94</accession>
<proteinExistence type="predicted"/>
<dbReference type="EMBL" id="HE797095">
    <property type="protein sequence ID" value="CCM02905.1"/>
    <property type="molecule type" value="Genomic_DNA"/>
</dbReference>
<dbReference type="InterPro" id="IPR050852">
    <property type="entry name" value="Queuine_tRNA-ribosyltrfase"/>
</dbReference>
<evidence type="ECO:0000313" key="2">
    <source>
        <dbReference type="EMBL" id="CCM02905.1"/>
    </source>
</evidence>
<gene>
    <name evidence="2" type="ORF">FIBRA_05019</name>
</gene>
<dbReference type="PANTHER" id="PTHR46064:SF1">
    <property type="entry name" value="QUEUINE TRNA-RIBOSYLTRANSFERASE ACCESSORY SUBUNIT 2"/>
    <property type="match status" value="1"/>
</dbReference>
<feature type="domain" description="tRNA-guanine(15) transglycosylase-like" evidence="1">
    <location>
        <begin position="88"/>
        <end position="314"/>
    </location>
</feature>
<protein>
    <recommendedName>
        <fullName evidence="1">tRNA-guanine(15) transglycosylase-like domain-containing protein</fullName>
    </recommendedName>
</protein>
<dbReference type="PANTHER" id="PTHR46064">
    <property type="entry name" value="QUEUINE TRNA-RIBOSYLTRANSFERASE ACCESSORY SUBUNIT 2"/>
    <property type="match status" value="1"/>
</dbReference>
<evidence type="ECO:0000313" key="3">
    <source>
        <dbReference type="Proteomes" id="UP000006352"/>
    </source>
</evidence>
<dbReference type="AlphaFoldDB" id="J4GQ94"/>